<dbReference type="AlphaFoldDB" id="C5DK73"/>
<dbReference type="GO" id="GO:0000076">
    <property type="term" value="P:DNA replication checkpoint signaling"/>
    <property type="evidence" value="ECO:0007669"/>
    <property type="project" value="TreeGrafter"/>
</dbReference>
<dbReference type="OrthoDB" id="310853at2759"/>
<feature type="compositionally biased region" description="Polar residues" evidence="10">
    <location>
        <begin position="1"/>
        <end position="10"/>
    </location>
</feature>
<feature type="compositionally biased region" description="Polar residues" evidence="10">
    <location>
        <begin position="1036"/>
        <end position="1052"/>
    </location>
</feature>
<evidence type="ECO:0000256" key="7">
    <source>
        <dbReference type="ARBA" id="ARBA00023242"/>
    </source>
</evidence>
<feature type="region of interest" description="Disordered" evidence="10">
    <location>
        <begin position="1"/>
        <end position="29"/>
    </location>
</feature>
<dbReference type="GO" id="GO:0031298">
    <property type="term" value="C:replication fork protection complex"/>
    <property type="evidence" value="ECO:0007669"/>
    <property type="project" value="TreeGrafter"/>
</dbReference>
<dbReference type="EMBL" id="CU928170">
    <property type="protein sequence ID" value="CAR23874.1"/>
    <property type="molecule type" value="Genomic_DNA"/>
</dbReference>
<dbReference type="PANTHER" id="PTHR22940:SF4">
    <property type="entry name" value="PROTEIN TIMELESS HOMOLOG"/>
    <property type="match status" value="1"/>
</dbReference>
<comment type="subcellular location">
    <subcellularLocation>
        <location evidence="1">Nucleus</location>
    </subcellularLocation>
</comment>
<evidence type="ECO:0000313" key="12">
    <source>
        <dbReference type="EMBL" id="CAR23874.1"/>
    </source>
</evidence>
<dbReference type="Pfam" id="PF04821">
    <property type="entry name" value="TIMELESS"/>
    <property type="match status" value="1"/>
</dbReference>
<feature type="compositionally biased region" description="Polar residues" evidence="10">
    <location>
        <begin position="941"/>
        <end position="956"/>
    </location>
</feature>
<dbReference type="GO" id="GO:0006281">
    <property type="term" value="P:DNA repair"/>
    <property type="evidence" value="ECO:0007669"/>
    <property type="project" value="UniProtKB-KW"/>
</dbReference>
<dbReference type="HOGENOM" id="CLU_008440_0_0_1"/>
<feature type="compositionally biased region" description="Polar residues" evidence="10">
    <location>
        <begin position="326"/>
        <end position="343"/>
    </location>
</feature>
<feature type="region of interest" description="Disordered" evidence="10">
    <location>
        <begin position="941"/>
        <end position="962"/>
    </location>
</feature>
<keyword evidence="13" id="KW-1185">Reference proteome</keyword>
<dbReference type="GeneID" id="8292503"/>
<dbReference type="RefSeq" id="XP_002554311.1">
    <property type="nucleotide sequence ID" value="XM_002554265.1"/>
</dbReference>
<dbReference type="InParanoid" id="C5DK73"/>
<evidence type="ECO:0000256" key="9">
    <source>
        <dbReference type="ARBA" id="ARBA00023306"/>
    </source>
</evidence>
<sequence>MSTLGSSQIPEATGEFGSPQRSAEDGQPVVDNSSQILKARIALLATAIGGPDHSSEVDPPPYVIGDDCLACLKDLKRWFKLVDDKQSRWDVAAAAAQYNILTEDLLPILINWDKAHCDAIKKAKKKGGTPEDYLGNKSYHHKIALNALQLMVLMTWPLILTDQSTQNQVAHYSELKKSQVKYKKAILSVENGRVLRSAIRLAVEVIKTEKRLRTPKDNVVLRLVLNFFRNIVAIEPSDLTISSKKSLSKGINSTDMLPPSVSRDDISLSAVVGAFQTNKVFKFLLTLSSSINQEFDAAFINVPLLELIFFLIKNASHSTFFPAGGKTSSKPNQKNEGLGQTQVGSELSRLLKKEREMKKTVVRNTSTRHSRFGSLLSIQTSEHQRLTVSGGQNILDGDFALQKMDSRKKWNKRSVMKDEHVEGLASNFLNFNEEARYWDNATALVLKEFVDDFIEVGFNSLLRSVTDYFTTEEDKMVVVHQIQYLLFYSWFLKYQRLAKQSDPKLNFQPVMFALRDTACILVSQILRKAVEQKVWAVVHAGMIAFNEIMSTLATMGPEDEDIAQYVKGQILQEERIKLLSSLPRTASNHSTSYIRSCVSLVHTLLRMLESDSIESKEPQESNKNAKGRDGTFSLIEAERIAEEEGIEIEEALEIMEQRFRKASLDYNKVQRAFSVETTVKTYISFLQRFRDLEDGDIKKAIQFLYRVFAGVKEESLLYRIDFMILLKDLLGPTGLSMASRSRKHVVKFADFYMARFKERLKASPSWFVSILFPTIHDREAGHYQKYGEKLMANQNQIVLPSSKFIEAEELIGLSASALLDFKFGVLVSSLIDNEKRECVEALKQALTRTCNVLKSWLLNEVSRGDEFGHTSKEFFEPEDAFVKRSTYRDPDFRALLQLCGYEVPQSVKGKCVLIPSTPIPEIESSITLLVKYLTNAFDTPNGLPSSSYLTRPNTQGAEDDSYYFTNDGIQTEAEQDDTGNQDQYFKALESDALTNNLHSTRGVALKKRKKATRKDNAKPKTNKQNSNPRKSEREPSTNSEPSNKRQNITSAEYISDSDDSSDESMHSIFYENEMYMRFLLDKHGGLLPPDKFALFSVFSNERIKNGGLTTNDYSSLFGGPIPSLEGLKRSEGLEAPQTVSGKINNDLHDREVPRLLANQQKHLHGSSPTGSEVIQPLSNHPLLSDASDKDDEEVSKTPAQTRKRQRVMFEDDDE</sequence>
<evidence type="ECO:0000256" key="10">
    <source>
        <dbReference type="SAM" id="MobiDB-lite"/>
    </source>
</evidence>
<evidence type="ECO:0000313" key="13">
    <source>
        <dbReference type="Proteomes" id="UP000002036"/>
    </source>
</evidence>
<dbReference type="OMA" id="VNHHRHT"/>
<accession>C5DK73</accession>
<reference evidence="12 13" key="1">
    <citation type="journal article" date="2009" name="Genome Res.">
        <title>Comparative genomics of protoploid Saccharomycetaceae.</title>
        <authorList>
            <consortium name="The Genolevures Consortium"/>
            <person name="Souciet J.-L."/>
            <person name="Dujon B."/>
            <person name="Gaillardin C."/>
            <person name="Johnston M."/>
            <person name="Baret P.V."/>
            <person name="Cliften P."/>
            <person name="Sherman D.J."/>
            <person name="Weissenbach J."/>
            <person name="Westhof E."/>
            <person name="Wincker P."/>
            <person name="Jubin C."/>
            <person name="Poulain J."/>
            <person name="Barbe V."/>
            <person name="Segurens B."/>
            <person name="Artiguenave F."/>
            <person name="Anthouard V."/>
            <person name="Vacherie B."/>
            <person name="Val M.-E."/>
            <person name="Fulton R.S."/>
            <person name="Minx P."/>
            <person name="Wilson R."/>
            <person name="Durrens P."/>
            <person name="Jean G."/>
            <person name="Marck C."/>
            <person name="Martin T."/>
            <person name="Nikolski M."/>
            <person name="Rolland T."/>
            <person name="Seret M.-L."/>
            <person name="Casaregola S."/>
            <person name="Despons L."/>
            <person name="Fairhead C."/>
            <person name="Fischer G."/>
            <person name="Lafontaine I."/>
            <person name="Leh V."/>
            <person name="Lemaire M."/>
            <person name="de Montigny J."/>
            <person name="Neuveglise C."/>
            <person name="Thierry A."/>
            <person name="Blanc-Lenfle I."/>
            <person name="Bleykasten C."/>
            <person name="Diffels J."/>
            <person name="Fritsch E."/>
            <person name="Frangeul L."/>
            <person name="Goeffon A."/>
            <person name="Jauniaux N."/>
            <person name="Kachouri-Lafond R."/>
            <person name="Payen C."/>
            <person name="Potier S."/>
            <person name="Pribylova L."/>
            <person name="Ozanne C."/>
            <person name="Richard G.-F."/>
            <person name="Sacerdot C."/>
            <person name="Straub M.-L."/>
            <person name="Talla E."/>
        </authorList>
    </citation>
    <scope>NUCLEOTIDE SEQUENCE [LARGE SCALE GENOMIC DNA]</scope>
    <source>
        <strain evidence="13">ATCC 56472 / CBS 6340 / NRRL Y-8284</strain>
    </source>
</reference>
<keyword evidence="9" id="KW-0131">Cell cycle</keyword>
<dbReference type="GO" id="GO:0043111">
    <property type="term" value="P:replication fork arrest"/>
    <property type="evidence" value="ECO:0007669"/>
    <property type="project" value="TreeGrafter"/>
</dbReference>
<comment type="similarity">
    <text evidence="2">Belongs to the timeless family.</text>
</comment>
<dbReference type="PANTHER" id="PTHR22940">
    <property type="entry name" value="TIMEOUT/TIMELESS-2"/>
    <property type="match status" value="1"/>
</dbReference>
<keyword evidence="7" id="KW-0539">Nucleus</keyword>
<protein>
    <recommendedName>
        <fullName evidence="3">Topoisomerase 1-associated factor 1</fullName>
    </recommendedName>
</protein>
<dbReference type="FunCoup" id="C5DK73">
    <property type="interactions" value="75"/>
</dbReference>
<keyword evidence="5" id="KW-0236">DNA replication inhibitor</keyword>
<evidence type="ECO:0000256" key="5">
    <source>
        <dbReference type="ARBA" id="ARBA00022880"/>
    </source>
</evidence>
<proteinExistence type="inferred from homology"/>
<evidence type="ECO:0000256" key="8">
    <source>
        <dbReference type="ARBA" id="ARBA00023254"/>
    </source>
</evidence>
<dbReference type="InterPro" id="IPR006906">
    <property type="entry name" value="Timeless_N"/>
</dbReference>
<evidence type="ECO:0000256" key="1">
    <source>
        <dbReference type="ARBA" id="ARBA00004123"/>
    </source>
</evidence>
<evidence type="ECO:0000256" key="6">
    <source>
        <dbReference type="ARBA" id="ARBA00023204"/>
    </source>
</evidence>
<dbReference type="GO" id="GO:0051321">
    <property type="term" value="P:meiotic cell cycle"/>
    <property type="evidence" value="ECO:0007669"/>
    <property type="project" value="UniProtKB-KW"/>
</dbReference>
<organism evidence="12 13">
    <name type="scientific">Lachancea thermotolerans (strain ATCC 56472 / CBS 6340 / NRRL Y-8284)</name>
    <name type="common">Yeast</name>
    <name type="synonym">Kluyveromyces thermotolerans</name>
    <dbReference type="NCBI Taxonomy" id="559295"/>
    <lineage>
        <taxon>Eukaryota</taxon>
        <taxon>Fungi</taxon>
        <taxon>Dikarya</taxon>
        <taxon>Ascomycota</taxon>
        <taxon>Saccharomycotina</taxon>
        <taxon>Saccharomycetes</taxon>
        <taxon>Saccharomycetales</taxon>
        <taxon>Saccharomycetaceae</taxon>
        <taxon>Lachancea</taxon>
    </lineage>
</organism>
<dbReference type="GO" id="GO:0003677">
    <property type="term" value="F:DNA binding"/>
    <property type="evidence" value="ECO:0007669"/>
    <property type="project" value="TreeGrafter"/>
</dbReference>
<feature type="domain" description="Timeless N-terminal" evidence="11">
    <location>
        <begin position="61"/>
        <end position="378"/>
    </location>
</feature>
<evidence type="ECO:0000256" key="4">
    <source>
        <dbReference type="ARBA" id="ARBA00022763"/>
    </source>
</evidence>
<feature type="region of interest" description="Disordered" evidence="10">
    <location>
        <begin position="323"/>
        <end position="343"/>
    </location>
</feature>
<evidence type="ECO:0000256" key="2">
    <source>
        <dbReference type="ARBA" id="ARBA00008174"/>
    </source>
</evidence>
<name>C5DK73_LACTC</name>
<dbReference type="KEGG" id="lth:KLTH0F02310g"/>
<dbReference type="InterPro" id="IPR044998">
    <property type="entry name" value="Timeless"/>
</dbReference>
<dbReference type="Proteomes" id="UP000002036">
    <property type="component" value="Chromosome F"/>
</dbReference>
<keyword evidence="6" id="KW-0234">DNA repair</keyword>
<feature type="region of interest" description="Disordered" evidence="10">
    <location>
        <begin position="1156"/>
        <end position="1214"/>
    </location>
</feature>
<gene>
    <name evidence="12" type="ordered locus">KLTH0F02310g</name>
</gene>
<feature type="compositionally biased region" description="Polar residues" evidence="10">
    <location>
        <begin position="1166"/>
        <end position="1178"/>
    </location>
</feature>
<keyword evidence="8" id="KW-0469">Meiosis</keyword>
<dbReference type="eggNOG" id="KOG1974">
    <property type="taxonomic scope" value="Eukaryota"/>
</dbReference>
<evidence type="ECO:0000256" key="3">
    <source>
        <dbReference type="ARBA" id="ARBA00021529"/>
    </source>
</evidence>
<evidence type="ECO:0000259" key="11">
    <source>
        <dbReference type="Pfam" id="PF04821"/>
    </source>
</evidence>
<feature type="region of interest" description="Disordered" evidence="10">
    <location>
        <begin position="998"/>
        <end position="1063"/>
    </location>
</feature>
<dbReference type="STRING" id="559295.C5DK73"/>
<keyword evidence="4" id="KW-0227">DNA damage</keyword>